<feature type="compositionally biased region" description="Basic and acidic residues" evidence="1">
    <location>
        <begin position="162"/>
        <end position="174"/>
    </location>
</feature>
<dbReference type="OrthoDB" id="1056523at2759"/>
<protein>
    <submittedName>
        <fullName evidence="3">Uncharacterized protein LOC130511412</fullName>
    </submittedName>
</protein>
<accession>A0A9W3DKZ6</accession>
<organism evidence="2 3">
    <name type="scientific">Raphanus sativus</name>
    <name type="common">Radish</name>
    <name type="synonym">Raphanus raphanistrum var. sativus</name>
    <dbReference type="NCBI Taxonomy" id="3726"/>
    <lineage>
        <taxon>Eukaryota</taxon>
        <taxon>Viridiplantae</taxon>
        <taxon>Streptophyta</taxon>
        <taxon>Embryophyta</taxon>
        <taxon>Tracheophyta</taxon>
        <taxon>Spermatophyta</taxon>
        <taxon>Magnoliopsida</taxon>
        <taxon>eudicotyledons</taxon>
        <taxon>Gunneridae</taxon>
        <taxon>Pentapetalae</taxon>
        <taxon>rosids</taxon>
        <taxon>malvids</taxon>
        <taxon>Brassicales</taxon>
        <taxon>Brassicaceae</taxon>
        <taxon>Brassiceae</taxon>
        <taxon>Raphanus</taxon>
    </lineage>
</organism>
<proteinExistence type="predicted"/>
<feature type="compositionally biased region" description="Gly residues" evidence="1">
    <location>
        <begin position="140"/>
        <end position="150"/>
    </location>
</feature>
<keyword evidence="2" id="KW-1185">Reference proteome</keyword>
<dbReference type="AlphaFoldDB" id="A0A9W3DKZ6"/>
<dbReference type="KEGG" id="rsz:130511412"/>
<dbReference type="GeneID" id="130511412"/>
<feature type="region of interest" description="Disordered" evidence="1">
    <location>
        <begin position="76"/>
        <end position="119"/>
    </location>
</feature>
<evidence type="ECO:0000313" key="2">
    <source>
        <dbReference type="Proteomes" id="UP000504610"/>
    </source>
</evidence>
<evidence type="ECO:0000313" key="3">
    <source>
        <dbReference type="RefSeq" id="XP_056864368.1"/>
    </source>
</evidence>
<evidence type="ECO:0000256" key="1">
    <source>
        <dbReference type="SAM" id="MobiDB-lite"/>
    </source>
</evidence>
<feature type="region of interest" description="Disordered" evidence="1">
    <location>
        <begin position="138"/>
        <end position="198"/>
    </location>
</feature>
<feature type="compositionally biased region" description="Basic and acidic residues" evidence="1">
    <location>
        <begin position="187"/>
        <end position="198"/>
    </location>
</feature>
<reference evidence="3" key="2">
    <citation type="submission" date="2025-08" db="UniProtKB">
        <authorList>
            <consortium name="RefSeq"/>
        </authorList>
    </citation>
    <scope>IDENTIFICATION</scope>
    <source>
        <tissue evidence="3">Leaf</tissue>
    </source>
</reference>
<name>A0A9W3DKZ6_RAPSA</name>
<dbReference type="RefSeq" id="XP_056864368.1">
    <property type="nucleotide sequence ID" value="XM_057008388.1"/>
</dbReference>
<feature type="region of interest" description="Disordered" evidence="1">
    <location>
        <begin position="22"/>
        <end position="49"/>
    </location>
</feature>
<dbReference type="Proteomes" id="UP000504610">
    <property type="component" value="Chromosome 4"/>
</dbReference>
<reference evidence="2" key="1">
    <citation type="journal article" date="2019" name="Database">
        <title>The radish genome database (RadishGD): an integrated information resource for radish genomics.</title>
        <authorList>
            <person name="Yu H.J."/>
            <person name="Baek S."/>
            <person name="Lee Y.J."/>
            <person name="Cho A."/>
            <person name="Mun J.H."/>
        </authorList>
    </citation>
    <scope>NUCLEOTIDE SEQUENCE [LARGE SCALE GENOMIC DNA]</scope>
    <source>
        <strain evidence="2">cv. WK10039</strain>
    </source>
</reference>
<sequence>MVGDRRRGVQNGVAGDKIKVSNRFGELGEEEETEELGGNVERADENKENENTANIALAGSNKGFGKAVAFVANGNNGKQMTNRVGHKEKKAGNQRGPYPLKLQSKNAGPTRGLVFGPTRGEMELSVNGKRLRVEKENVGRPGGVFVGNGGIAREEKETEDGGEQRELQAQDLSKDNPPADESISWVEQDREISGRVDA</sequence>
<gene>
    <name evidence="3" type="primary">LOC130511412</name>
</gene>